<organism evidence="1 2">
    <name type="scientific">Tumidithrix elongata BACA0141</name>
    <dbReference type="NCBI Taxonomy" id="2716417"/>
    <lineage>
        <taxon>Bacteria</taxon>
        <taxon>Bacillati</taxon>
        <taxon>Cyanobacteriota</taxon>
        <taxon>Cyanophyceae</taxon>
        <taxon>Pseudanabaenales</taxon>
        <taxon>Pseudanabaenaceae</taxon>
        <taxon>Tumidithrix</taxon>
        <taxon>Tumidithrix elongata</taxon>
    </lineage>
</organism>
<name>A0AAW9Q6P5_9CYAN</name>
<sequence length="43" mass="4800">MVTRVDSSDSDRELPKDNYSPELPMILDRAIATDGVKGLSFIF</sequence>
<accession>A0AAW9Q6P5</accession>
<reference evidence="1" key="1">
    <citation type="submission" date="2024-01" db="EMBL/GenBank/DDBJ databases">
        <title>Bank of Algae and Cyanobacteria of the Azores (BACA) strain genomes.</title>
        <authorList>
            <person name="Luz R."/>
            <person name="Cordeiro R."/>
            <person name="Fonseca A."/>
            <person name="Goncalves V."/>
        </authorList>
    </citation>
    <scope>NUCLEOTIDE SEQUENCE</scope>
    <source>
        <strain evidence="1">BACA0141</strain>
    </source>
</reference>
<dbReference type="RefSeq" id="WP_330486290.1">
    <property type="nucleotide sequence ID" value="NZ_JAZBJZ010000180.1"/>
</dbReference>
<dbReference type="Proteomes" id="UP001333818">
    <property type="component" value="Unassembled WGS sequence"/>
</dbReference>
<evidence type="ECO:0000313" key="2">
    <source>
        <dbReference type="Proteomes" id="UP001333818"/>
    </source>
</evidence>
<gene>
    <name evidence="1" type="ORF">V2H45_24235</name>
</gene>
<keyword evidence="2" id="KW-1185">Reference proteome</keyword>
<comment type="caution">
    <text evidence="1">The sequence shown here is derived from an EMBL/GenBank/DDBJ whole genome shotgun (WGS) entry which is preliminary data.</text>
</comment>
<evidence type="ECO:0000313" key="1">
    <source>
        <dbReference type="EMBL" id="MEE3719854.1"/>
    </source>
</evidence>
<dbReference type="AlphaFoldDB" id="A0AAW9Q6P5"/>
<proteinExistence type="predicted"/>
<dbReference type="EMBL" id="JAZBJZ010000180">
    <property type="protein sequence ID" value="MEE3719854.1"/>
    <property type="molecule type" value="Genomic_DNA"/>
</dbReference>
<protein>
    <submittedName>
        <fullName evidence="1">Uncharacterized protein</fullName>
    </submittedName>
</protein>